<accession>A0A0D2DU47</accession>
<keyword evidence="3" id="KW-1185">Reference proteome</keyword>
<evidence type="ECO:0000313" key="2">
    <source>
        <dbReference type="EMBL" id="KIW81311.1"/>
    </source>
</evidence>
<dbReference type="PANTHER" id="PTHR28527:SF1">
    <property type="entry name" value="SWI5-DEPENDENT RECOMBINATION DNA REPAIR PROTEIN 1"/>
    <property type="match status" value="1"/>
</dbReference>
<feature type="compositionally biased region" description="Polar residues" evidence="1">
    <location>
        <begin position="25"/>
        <end position="39"/>
    </location>
</feature>
<dbReference type="HOGENOM" id="CLU_045012_1_0_1"/>
<feature type="compositionally biased region" description="Basic and acidic residues" evidence="1">
    <location>
        <begin position="189"/>
        <end position="199"/>
    </location>
</feature>
<dbReference type="Gene3D" id="6.10.140.1020">
    <property type="match status" value="1"/>
</dbReference>
<evidence type="ECO:0000256" key="1">
    <source>
        <dbReference type="SAM" id="MobiDB-lite"/>
    </source>
</evidence>
<dbReference type="AlphaFoldDB" id="A0A0D2DU47"/>
<feature type="compositionally biased region" description="Basic residues" evidence="1">
    <location>
        <begin position="1"/>
        <end position="10"/>
    </location>
</feature>
<dbReference type="RefSeq" id="XP_013285119.1">
    <property type="nucleotide sequence ID" value="XM_013429665.1"/>
</dbReference>
<gene>
    <name evidence="2" type="ORF">Z517_04336</name>
</gene>
<organism evidence="2 3">
    <name type="scientific">Fonsecaea pedrosoi CBS 271.37</name>
    <dbReference type="NCBI Taxonomy" id="1442368"/>
    <lineage>
        <taxon>Eukaryota</taxon>
        <taxon>Fungi</taxon>
        <taxon>Dikarya</taxon>
        <taxon>Ascomycota</taxon>
        <taxon>Pezizomycotina</taxon>
        <taxon>Eurotiomycetes</taxon>
        <taxon>Chaetothyriomycetidae</taxon>
        <taxon>Chaetothyriales</taxon>
        <taxon>Herpotrichiellaceae</taxon>
        <taxon>Fonsecaea</taxon>
    </lineage>
</organism>
<dbReference type="Proteomes" id="UP000053029">
    <property type="component" value="Unassembled WGS sequence"/>
</dbReference>
<feature type="compositionally biased region" description="Polar residues" evidence="1">
    <location>
        <begin position="66"/>
        <end position="78"/>
    </location>
</feature>
<dbReference type="VEuPathDB" id="FungiDB:Z517_04336"/>
<protein>
    <submittedName>
        <fullName evidence="2">Uncharacterized protein</fullName>
    </submittedName>
</protein>
<dbReference type="STRING" id="1442368.A0A0D2DU47"/>
<proteinExistence type="predicted"/>
<dbReference type="PANTHER" id="PTHR28527">
    <property type="entry name" value="MATING-TYPE SWITCHING PROTEIN SWI2-RELATED"/>
    <property type="match status" value="1"/>
</dbReference>
<dbReference type="OrthoDB" id="27934at2759"/>
<name>A0A0D2DU47_9EURO</name>
<feature type="region of interest" description="Disordered" evidence="1">
    <location>
        <begin position="55"/>
        <end position="82"/>
    </location>
</feature>
<dbReference type="GO" id="GO:0006310">
    <property type="term" value="P:DNA recombination"/>
    <property type="evidence" value="ECO:0007669"/>
    <property type="project" value="TreeGrafter"/>
</dbReference>
<sequence length="244" mass="27676">MHPAKKRKLHQPGGFLNKPFRSPLRPTNTQPQPSAQEAHTQVPAAALLSDCQRLSPDIKPDIRPNSRITTTQRSSSLLSPGESALRDLQKQYTTLSNRLTHLRQSLQTVEQALQIEGSKQNAEVQSLVSRWRIIAQDAAEELFADAKQRVDMMGGVVQWRRQLEEDSRLWNNAESEAFAPKSAGEVEDDYGKRETEEANHANPMDAESDNECPETCFFTMEMMLNQMNVDLQLIGFDKNQECWI</sequence>
<evidence type="ECO:0000313" key="3">
    <source>
        <dbReference type="Proteomes" id="UP000053029"/>
    </source>
</evidence>
<feature type="region of interest" description="Disordered" evidence="1">
    <location>
        <begin position="174"/>
        <end position="210"/>
    </location>
</feature>
<feature type="region of interest" description="Disordered" evidence="1">
    <location>
        <begin position="1"/>
        <end position="41"/>
    </location>
</feature>
<reference evidence="2 3" key="1">
    <citation type="submission" date="2015-01" db="EMBL/GenBank/DDBJ databases">
        <title>The Genome Sequence of Fonsecaea pedrosoi CBS 271.37.</title>
        <authorList>
            <consortium name="The Broad Institute Genomics Platform"/>
            <person name="Cuomo C."/>
            <person name="de Hoog S."/>
            <person name="Gorbushina A."/>
            <person name="Stielow B."/>
            <person name="Teixiera M."/>
            <person name="Abouelleil A."/>
            <person name="Chapman S.B."/>
            <person name="Priest M."/>
            <person name="Young S.K."/>
            <person name="Wortman J."/>
            <person name="Nusbaum C."/>
            <person name="Birren B."/>
        </authorList>
    </citation>
    <scope>NUCLEOTIDE SEQUENCE [LARGE SCALE GENOMIC DNA]</scope>
    <source>
        <strain evidence="2 3">CBS 271.37</strain>
    </source>
</reference>
<dbReference type="GeneID" id="25303826"/>
<dbReference type="EMBL" id="KN846971">
    <property type="protein sequence ID" value="KIW81311.1"/>
    <property type="molecule type" value="Genomic_DNA"/>
</dbReference>